<dbReference type="AlphaFoldDB" id="A0A679BCR9"/>
<name>A0A679BCR9_9ORYZ</name>
<sequence length="107" mass="11810">MELVRISCSHKKGDCPNQIQRTALHPPPTYSLPQYGSPLSLSSPSVPSRARAISAPLRSFSPIAPTLPERNRHLNSPPSIHLARTATAPLLSARRRRISPLRRRGHP</sequence>
<proteinExistence type="predicted"/>
<protein>
    <submittedName>
        <fullName evidence="2">Uncharacterized protein</fullName>
    </submittedName>
</protein>
<dbReference type="EMBL" id="AP018844">
    <property type="protein sequence ID" value="BBF89242.1"/>
    <property type="molecule type" value="Genomic_DNA"/>
</dbReference>
<feature type="compositionally biased region" description="Basic residues" evidence="1">
    <location>
        <begin position="93"/>
        <end position="107"/>
    </location>
</feature>
<evidence type="ECO:0000256" key="1">
    <source>
        <dbReference type="SAM" id="MobiDB-lite"/>
    </source>
</evidence>
<feature type="compositionally biased region" description="Low complexity" evidence="1">
    <location>
        <begin position="31"/>
        <end position="46"/>
    </location>
</feature>
<organism evidence="2">
    <name type="scientific">Oryza barthii</name>
    <dbReference type="NCBI Taxonomy" id="65489"/>
    <lineage>
        <taxon>Eukaryota</taxon>
        <taxon>Viridiplantae</taxon>
        <taxon>Streptophyta</taxon>
        <taxon>Embryophyta</taxon>
        <taxon>Tracheophyta</taxon>
        <taxon>Spermatophyta</taxon>
        <taxon>Magnoliopsida</taxon>
        <taxon>Liliopsida</taxon>
        <taxon>Poales</taxon>
        <taxon>Poaceae</taxon>
        <taxon>BOP clade</taxon>
        <taxon>Oryzoideae</taxon>
        <taxon>Oryzeae</taxon>
        <taxon>Oryzinae</taxon>
        <taxon>Oryza</taxon>
    </lineage>
</organism>
<evidence type="ECO:0000313" key="2">
    <source>
        <dbReference type="EMBL" id="BBF89242.1"/>
    </source>
</evidence>
<accession>A0A679BCR9</accession>
<reference evidence="2" key="1">
    <citation type="submission" date="2018-08" db="EMBL/GenBank/DDBJ databases">
        <title>Oryza barthii genomic DNA, chromosome 11, BAC clone:OBARTa0064F21.</title>
        <authorList>
            <person name="Wu J."/>
            <person name="Kanamori H."/>
        </authorList>
    </citation>
    <scope>NUCLEOTIDE SEQUENCE</scope>
    <source>
        <strain evidence="2">W1588</strain>
    </source>
</reference>
<gene>
    <name evidence="2" type="primary">OBARTa0064F21.11</name>
</gene>
<feature type="region of interest" description="Disordered" evidence="1">
    <location>
        <begin position="61"/>
        <end position="107"/>
    </location>
</feature>
<feature type="region of interest" description="Disordered" evidence="1">
    <location>
        <begin position="1"/>
        <end position="46"/>
    </location>
</feature>